<dbReference type="InterPro" id="IPR036188">
    <property type="entry name" value="FAD/NAD-bd_sf"/>
</dbReference>
<keyword evidence="4 5" id="KW-0274">FAD</keyword>
<evidence type="ECO:0000256" key="1">
    <source>
        <dbReference type="ARBA" id="ARBA00001974"/>
    </source>
</evidence>
<dbReference type="OrthoDB" id="9785276at2"/>
<dbReference type="AlphaFoldDB" id="A0A9X8GWL8"/>
<dbReference type="Pfam" id="PF00732">
    <property type="entry name" value="GMC_oxred_N"/>
    <property type="match status" value="1"/>
</dbReference>
<comment type="caution">
    <text evidence="8">The sequence shown here is derived from an EMBL/GenBank/DDBJ whole genome shotgun (WGS) entry which is preliminary data.</text>
</comment>
<dbReference type="GO" id="GO:0050660">
    <property type="term" value="F:flavin adenine dinucleotide binding"/>
    <property type="evidence" value="ECO:0007669"/>
    <property type="project" value="InterPro"/>
</dbReference>
<evidence type="ECO:0000256" key="6">
    <source>
        <dbReference type="RuleBase" id="RU003968"/>
    </source>
</evidence>
<evidence type="ECO:0000259" key="7">
    <source>
        <dbReference type="PROSITE" id="PS00623"/>
    </source>
</evidence>
<dbReference type="Pfam" id="PF05199">
    <property type="entry name" value="GMC_oxred_C"/>
    <property type="match status" value="1"/>
</dbReference>
<dbReference type="Gene3D" id="3.50.50.60">
    <property type="entry name" value="FAD/NAD(P)-binding domain"/>
    <property type="match status" value="1"/>
</dbReference>
<dbReference type="EMBL" id="QXMN01000005">
    <property type="protein sequence ID" value="RIX83254.1"/>
    <property type="molecule type" value="Genomic_DNA"/>
</dbReference>
<organism evidence="8 9">
    <name type="scientific">Acidovorax cavernicola</name>
    <dbReference type="NCBI Taxonomy" id="1675792"/>
    <lineage>
        <taxon>Bacteria</taxon>
        <taxon>Pseudomonadati</taxon>
        <taxon>Pseudomonadota</taxon>
        <taxon>Betaproteobacteria</taxon>
        <taxon>Burkholderiales</taxon>
        <taxon>Comamonadaceae</taxon>
        <taxon>Acidovorax</taxon>
    </lineage>
</organism>
<dbReference type="PIRSF" id="PIRSF000137">
    <property type="entry name" value="Alcohol_oxidase"/>
    <property type="match status" value="1"/>
</dbReference>
<dbReference type="Gene3D" id="3.30.560.10">
    <property type="entry name" value="Glucose Oxidase, domain 3"/>
    <property type="match status" value="1"/>
</dbReference>
<dbReference type="InterPro" id="IPR012132">
    <property type="entry name" value="GMC_OxRdtase"/>
</dbReference>
<dbReference type="PROSITE" id="PS00623">
    <property type="entry name" value="GMC_OXRED_1"/>
    <property type="match status" value="1"/>
</dbReference>
<proteinExistence type="inferred from homology"/>
<accession>A0A9X8GWL8</accession>
<evidence type="ECO:0000313" key="8">
    <source>
        <dbReference type="EMBL" id="RIX83254.1"/>
    </source>
</evidence>
<dbReference type="InterPro" id="IPR000172">
    <property type="entry name" value="GMC_OxRdtase_N"/>
</dbReference>
<evidence type="ECO:0000256" key="3">
    <source>
        <dbReference type="ARBA" id="ARBA00022630"/>
    </source>
</evidence>
<dbReference type="SUPFAM" id="SSF54373">
    <property type="entry name" value="FAD-linked reductases, C-terminal domain"/>
    <property type="match status" value="1"/>
</dbReference>
<comment type="cofactor">
    <cofactor evidence="1 5">
        <name>FAD</name>
        <dbReference type="ChEBI" id="CHEBI:57692"/>
    </cofactor>
</comment>
<dbReference type="PANTHER" id="PTHR11552:SF147">
    <property type="entry name" value="CHOLINE DEHYDROGENASE, MITOCHONDRIAL"/>
    <property type="match status" value="1"/>
</dbReference>
<comment type="similarity">
    <text evidence="2 6">Belongs to the GMC oxidoreductase family.</text>
</comment>
<dbReference type="Proteomes" id="UP000265619">
    <property type="component" value="Unassembled WGS sequence"/>
</dbReference>
<dbReference type="PANTHER" id="PTHR11552">
    <property type="entry name" value="GLUCOSE-METHANOL-CHOLINE GMC OXIDOREDUCTASE"/>
    <property type="match status" value="1"/>
</dbReference>
<evidence type="ECO:0000256" key="5">
    <source>
        <dbReference type="PIRSR" id="PIRSR000137-2"/>
    </source>
</evidence>
<dbReference type="InterPro" id="IPR007867">
    <property type="entry name" value="GMC_OxRtase_C"/>
</dbReference>
<feature type="domain" description="Glucose-methanol-choline oxidoreductase N-terminal" evidence="7">
    <location>
        <begin position="84"/>
        <end position="107"/>
    </location>
</feature>
<evidence type="ECO:0000313" key="9">
    <source>
        <dbReference type="Proteomes" id="UP000265619"/>
    </source>
</evidence>
<protein>
    <submittedName>
        <fullName evidence="8">FAD-dependent oxidoreductase</fullName>
    </submittedName>
</protein>
<keyword evidence="9" id="KW-1185">Reference proteome</keyword>
<sequence length="537" mass="58697">MTPTEQYDYIIVGAGSAGCVLANRLSEDPSKTVLLLEAGPEDRSMWMKIPAGTTKVFRPSAVNWGYFTEPEPNLRGRQIYWPRGRTLGGSSSINGMVYLRGHPEDYDQWARLGNPGWGWNDVVPYFRRSEDQQHGASALHGAGGPLAVSDPVIDDPAGRLFIESAINTGSPLRKDFNDGVQEGVGRAQVTVRDGRRSSTSVAFLHPVRGRANLHVAVEALAEKVVLEGRRATGVRYSQRGVGKLATARCEVILCGGVINSPQLLMLSGIGPAAHLREHGIDVALDLPGVGENLQDHLYVYYVAKCEKSISLNHKLSGPNLYVEAMKYFANRSGYLNIGAVQATAFARVGPQATRPDVEVSFRPMSLNISKKGDIALDSFPGINASCSLLRPQARGRIRLASANPRDYPRIHANYLDNAEDLQVMREGLRWIRKTFETEPLSRFIRSEHAPGKAVQSDSEWEDFIRDSAQSVYHPVGTCAMGSDGMAVLDHELRVRGIDGLRVVDASVMPRITSSNTNAPAIMIGEKGADMIRTAARR</sequence>
<evidence type="ECO:0000256" key="4">
    <source>
        <dbReference type="ARBA" id="ARBA00022827"/>
    </source>
</evidence>
<dbReference type="SUPFAM" id="SSF51905">
    <property type="entry name" value="FAD/NAD(P)-binding domain"/>
    <property type="match status" value="1"/>
</dbReference>
<gene>
    <name evidence="8" type="ORF">D3H34_07420</name>
</gene>
<reference evidence="8 9" key="1">
    <citation type="submission" date="2018-09" db="EMBL/GenBank/DDBJ databases">
        <title>Acidovorax cavernicola nov. sp. isolated from Gruta de las Maravillas (Aracena, Spain).</title>
        <authorList>
            <person name="Jurado V."/>
            <person name="Gutierrez-Patricio S."/>
            <person name="Gonzalez-Pimentel J.L."/>
            <person name="Miller A.Z."/>
            <person name="Laiz L."/>
            <person name="Saiz-Jimenez C."/>
        </authorList>
    </citation>
    <scope>NUCLEOTIDE SEQUENCE [LARGE SCALE GENOMIC DNA]</scope>
    <source>
        <strain evidence="8 9">1011MAR4D40.2</strain>
    </source>
</reference>
<dbReference type="RefSeq" id="WP_119552797.1">
    <property type="nucleotide sequence ID" value="NZ_QXMN01000005.1"/>
</dbReference>
<evidence type="ECO:0000256" key="2">
    <source>
        <dbReference type="ARBA" id="ARBA00010790"/>
    </source>
</evidence>
<dbReference type="GO" id="GO:0016614">
    <property type="term" value="F:oxidoreductase activity, acting on CH-OH group of donors"/>
    <property type="evidence" value="ECO:0007669"/>
    <property type="project" value="InterPro"/>
</dbReference>
<keyword evidence="3 6" id="KW-0285">Flavoprotein</keyword>
<feature type="binding site" evidence="5">
    <location>
        <begin position="94"/>
        <end position="97"/>
    </location>
    <ligand>
        <name>FAD</name>
        <dbReference type="ChEBI" id="CHEBI:57692"/>
    </ligand>
</feature>
<name>A0A9X8GWL8_9BURK</name>